<dbReference type="PANTHER" id="PTHR46751">
    <property type="entry name" value="EPPIN"/>
    <property type="match status" value="1"/>
</dbReference>
<reference evidence="4 5" key="1">
    <citation type="journal article" date="2010" name="Nature">
        <title>The sequence and de novo assembly of the giant panda genome.</title>
        <authorList>
            <person name="Li R."/>
            <person name="Fan W."/>
            <person name="Tian G."/>
            <person name="Zhu H."/>
            <person name="He L."/>
            <person name="Cai J."/>
            <person name="Huang Q."/>
            <person name="Cai Q."/>
            <person name="Li B."/>
            <person name="Bai Y."/>
            <person name="Zhang Z."/>
            <person name="Zhang Y."/>
            <person name="Wang W."/>
            <person name="Li J."/>
            <person name="Wei F."/>
            <person name="Li H."/>
            <person name="Jian M."/>
            <person name="Li J."/>
            <person name="Zhang Z."/>
            <person name="Nielsen R."/>
            <person name="Li D."/>
            <person name="Gu W."/>
            <person name="Yang Z."/>
            <person name="Xuan Z."/>
            <person name="Ryder O.A."/>
            <person name="Leung F.C."/>
            <person name="Zhou Y."/>
            <person name="Cao J."/>
            <person name="Sun X."/>
            <person name="Fu Y."/>
            <person name="Fang X."/>
            <person name="Guo X."/>
            <person name="Wang B."/>
            <person name="Hou R."/>
            <person name="Shen F."/>
            <person name="Mu B."/>
            <person name="Ni P."/>
            <person name="Lin R."/>
            <person name="Qian W."/>
            <person name="Wang G."/>
            <person name="Yu C."/>
            <person name="Nie W."/>
            <person name="Wang J."/>
            <person name="Wu Z."/>
            <person name="Liang H."/>
            <person name="Min J."/>
            <person name="Wu Q."/>
            <person name="Cheng S."/>
            <person name="Ruan J."/>
            <person name="Wang M."/>
            <person name="Shi Z."/>
            <person name="Wen M."/>
            <person name="Liu B."/>
            <person name="Ren X."/>
            <person name="Zheng H."/>
            <person name="Dong D."/>
            <person name="Cook K."/>
            <person name="Shan G."/>
            <person name="Zhang H."/>
            <person name="Kosiol C."/>
            <person name="Xie X."/>
            <person name="Lu Z."/>
            <person name="Zheng H."/>
            <person name="Li Y."/>
            <person name="Steiner C.C."/>
            <person name="Lam T.T."/>
            <person name="Lin S."/>
            <person name="Zhang Q."/>
            <person name="Li G."/>
            <person name="Tian J."/>
            <person name="Gong T."/>
            <person name="Liu H."/>
            <person name="Zhang D."/>
            <person name="Fang L."/>
            <person name="Ye C."/>
            <person name="Zhang J."/>
            <person name="Hu W."/>
            <person name="Xu A."/>
            <person name="Ren Y."/>
            <person name="Zhang G."/>
            <person name="Bruford M.W."/>
            <person name="Li Q."/>
            <person name="Ma L."/>
            <person name="Guo Y."/>
            <person name="An N."/>
            <person name="Hu Y."/>
            <person name="Zheng Y."/>
            <person name="Shi Y."/>
            <person name="Li Z."/>
            <person name="Liu Q."/>
            <person name="Chen Y."/>
            <person name="Zhao J."/>
            <person name="Qu N."/>
            <person name="Zhao S."/>
            <person name="Tian F."/>
            <person name="Wang X."/>
            <person name="Wang H."/>
            <person name="Xu L."/>
            <person name="Liu X."/>
            <person name="Vinar T."/>
            <person name="Wang Y."/>
            <person name="Lam T.W."/>
            <person name="Yiu S.M."/>
            <person name="Liu S."/>
            <person name="Zhang H."/>
            <person name="Li D."/>
            <person name="Huang Y."/>
            <person name="Wang X."/>
            <person name="Yang G."/>
            <person name="Jiang Z."/>
            <person name="Wang J."/>
            <person name="Qin N."/>
            <person name="Li L."/>
            <person name="Li J."/>
            <person name="Bolund L."/>
            <person name="Kristiansen K."/>
            <person name="Wong G.K."/>
            <person name="Olson M."/>
            <person name="Zhang X."/>
            <person name="Li S."/>
            <person name="Yang H."/>
            <person name="Wang J."/>
            <person name="Wang J."/>
        </authorList>
    </citation>
    <scope>NUCLEOTIDE SEQUENCE [LARGE SCALE GENOMIC DNA]</scope>
</reference>
<dbReference type="SUPFAM" id="SSF57256">
    <property type="entry name" value="Elafin-like"/>
    <property type="match status" value="1"/>
</dbReference>
<dbReference type="Ensembl" id="ENSAMET00000046903.1">
    <property type="protein sequence ID" value="ENSAMEP00000039171.1"/>
    <property type="gene ID" value="ENSAMEG00000025216.1"/>
</dbReference>
<reference evidence="4" key="3">
    <citation type="submission" date="2025-09" db="UniProtKB">
        <authorList>
            <consortium name="Ensembl"/>
        </authorList>
    </citation>
    <scope>IDENTIFICATION</scope>
</reference>
<dbReference type="InterPro" id="IPR008197">
    <property type="entry name" value="WAP_dom"/>
</dbReference>
<dbReference type="AlphaFoldDB" id="A0A7N5KFP0"/>
<feature type="signal peptide" evidence="2">
    <location>
        <begin position="1"/>
        <end position="21"/>
    </location>
</feature>
<organism evidence="4 5">
    <name type="scientific">Ailuropoda melanoleuca</name>
    <name type="common">Giant panda</name>
    <dbReference type="NCBI Taxonomy" id="9646"/>
    <lineage>
        <taxon>Eukaryota</taxon>
        <taxon>Metazoa</taxon>
        <taxon>Chordata</taxon>
        <taxon>Craniata</taxon>
        <taxon>Vertebrata</taxon>
        <taxon>Euteleostomi</taxon>
        <taxon>Mammalia</taxon>
        <taxon>Eutheria</taxon>
        <taxon>Laurasiatheria</taxon>
        <taxon>Carnivora</taxon>
        <taxon>Caniformia</taxon>
        <taxon>Ursidae</taxon>
        <taxon>Ailuropoda</taxon>
    </lineage>
</organism>
<evidence type="ECO:0000256" key="1">
    <source>
        <dbReference type="ARBA" id="ARBA00023157"/>
    </source>
</evidence>
<dbReference type="GO" id="GO:0030414">
    <property type="term" value="F:peptidase inhibitor activity"/>
    <property type="evidence" value="ECO:0007669"/>
    <property type="project" value="InterPro"/>
</dbReference>
<dbReference type="Pfam" id="PF00095">
    <property type="entry name" value="WAP"/>
    <property type="match status" value="1"/>
</dbReference>
<reference evidence="4" key="2">
    <citation type="submission" date="2025-08" db="UniProtKB">
        <authorList>
            <consortium name="Ensembl"/>
        </authorList>
    </citation>
    <scope>IDENTIFICATION</scope>
</reference>
<keyword evidence="1" id="KW-1015">Disulfide bond</keyword>
<feature type="domain" description="WAP" evidence="3">
    <location>
        <begin position="25"/>
        <end position="73"/>
    </location>
</feature>
<dbReference type="InterPro" id="IPR036645">
    <property type="entry name" value="Elafin-like_sf"/>
</dbReference>
<name>A0A7N5KFP0_AILME</name>
<evidence type="ECO:0000313" key="4">
    <source>
        <dbReference type="Ensembl" id="ENSAMEP00000039171.1"/>
    </source>
</evidence>
<accession>A0A7N5KFP0</accession>
<evidence type="ECO:0000313" key="5">
    <source>
        <dbReference type="Proteomes" id="UP000008912"/>
    </source>
</evidence>
<dbReference type="InParanoid" id="A0A7N5KFP0"/>
<dbReference type="GeneTree" id="ENSGT00940000156753"/>
<keyword evidence="5" id="KW-1185">Reference proteome</keyword>
<proteinExistence type="predicted"/>
<dbReference type="PROSITE" id="PS51390">
    <property type="entry name" value="WAP"/>
    <property type="match status" value="1"/>
</dbReference>
<protein>
    <recommendedName>
        <fullName evidence="3">WAP domain-containing protein</fullName>
    </recommendedName>
</protein>
<feature type="chain" id="PRO_5030571376" description="WAP domain-containing protein" evidence="2">
    <location>
        <begin position="22"/>
        <end position="121"/>
    </location>
</feature>
<dbReference type="PANTHER" id="PTHR46751:SF1">
    <property type="entry name" value="WAP FOUR-DISULFIDE CORE DOMAIN PROTEIN 6A"/>
    <property type="match status" value="1"/>
</dbReference>
<dbReference type="Proteomes" id="UP000008912">
    <property type="component" value="Unassembled WGS sequence"/>
</dbReference>
<dbReference type="Gene3D" id="4.10.75.10">
    <property type="entry name" value="Elafin-like"/>
    <property type="match status" value="1"/>
</dbReference>
<dbReference type="GO" id="GO:0005615">
    <property type="term" value="C:extracellular space"/>
    <property type="evidence" value="ECO:0007669"/>
    <property type="project" value="TreeGrafter"/>
</dbReference>
<dbReference type="InterPro" id="IPR051388">
    <property type="entry name" value="Serpin_venom_toxin"/>
</dbReference>
<sequence length="121" mass="13242">MGLLGLLPVLAFFILLGGVQEPELVEGFFGKRCPRTRVPCIYREIDQCTRSKPCPGKMKCCNFNCAKKCLDLKEGNTQTPELSSALPPDPHSPPICTGSVGRLPWFPDGWFLTKNLGASST</sequence>
<evidence type="ECO:0000259" key="3">
    <source>
        <dbReference type="PROSITE" id="PS51390"/>
    </source>
</evidence>
<evidence type="ECO:0000256" key="2">
    <source>
        <dbReference type="SAM" id="SignalP"/>
    </source>
</evidence>
<keyword evidence="2" id="KW-0732">Signal</keyword>